<dbReference type="OrthoDB" id="2015940at2"/>
<name>A0A1H6KQ44_RUMFL</name>
<evidence type="ECO:0000259" key="2">
    <source>
        <dbReference type="Pfam" id="PF25263"/>
    </source>
</evidence>
<dbReference type="InterPro" id="IPR057186">
    <property type="entry name" value="DUF7864"/>
</dbReference>
<gene>
    <name evidence="4" type="ORF">SAMN02910265_02406</name>
</gene>
<dbReference type="NCBIfam" id="NF033445">
    <property type="entry name" value="BREX_PglZ_4"/>
    <property type="match status" value="1"/>
</dbReference>
<dbReference type="Pfam" id="PF25262">
    <property type="entry name" value="DUF7862"/>
    <property type="match status" value="1"/>
</dbReference>
<reference evidence="4 5" key="1">
    <citation type="submission" date="2016-10" db="EMBL/GenBank/DDBJ databases">
        <authorList>
            <person name="de Groot N.N."/>
        </authorList>
    </citation>
    <scope>NUCLEOTIDE SEQUENCE [LARGE SCALE GENOMIC DNA]</scope>
    <source>
        <strain evidence="4 5">YAD2003</strain>
    </source>
</reference>
<evidence type="ECO:0000259" key="1">
    <source>
        <dbReference type="Pfam" id="PF25262"/>
    </source>
</evidence>
<organism evidence="4 5">
    <name type="scientific">Ruminococcus flavefaciens</name>
    <dbReference type="NCBI Taxonomy" id="1265"/>
    <lineage>
        <taxon>Bacteria</taxon>
        <taxon>Bacillati</taxon>
        <taxon>Bacillota</taxon>
        <taxon>Clostridia</taxon>
        <taxon>Eubacteriales</taxon>
        <taxon>Oscillospiraceae</taxon>
        <taxon>Ruminococcus</taxon>
    </lineage>
</organism>
<proteinExistence type="predicted"/>
<evidence type="ECO:0000313" key="4">
    <source>
        <dbReference type="EMBL" id="SEH73998.1"/>
    </source>
</evidence>
<feature type="domain" description="DUF7864" evidence="3">
    <location>
        <begin position="21"/>
        <end position="183"/>
    </location>
</feature>
<dbReference type="Pfam" id="PF25264">
    <property type="entry name" value="DUF7864"/>
    <property type="match status" value="1"/>
</dbReference>
<dbReference type="EMBL" id="FNWV01000009">
    <property type="protein sequence ID" value="SEH73998.1"/>
    <property type="molecule type" value="Genomic_DNA"/>
</dbReference>
<accession>A0A1H6KQ44</accession>
<dbReference type="Pfam" id="PF25263">
    <property type="entry name" value="DUF7863"/>
    <property type="match status" value="1"/>
</dbReference>
<protein>
    <recommendedName>
        <fullName evidence="6">BREX-4 system phosphatase PglZ</fullName>
    </recommendedName>
</protein>
<dbReference type="InterPro" id="IPR057184">
    <property type="entry name" value="DUF7862"/>
</dbReference>
<feature type="domain" description="DUF7863" evidence="2">
    <location>
        <begin position="212"/>
        <end position="369"/>
    </location>
</feature>
<sequence>MLCNEVLNYISSAKGVPFFYVVGDEDYASVLDELKQKGVSVVRMSDFCFKDDKFPSIDELIDNFRTSDIDYRDNKFVVIGLGEFLAIKGAMFADKELRRLKSTTLGTARVILLLRGVSEQACRIIEDDSRMRSQNRAYISDNIITNARIMNIAPEAGLVKDVGIKYLLRKLEDGACETVNVATSLNMKESLFPVTSLFDAYAILNTTIKGFNLKNEIGTNEQWSRLLKEANDAGRNLDALFDRYYIDDSVFDNLHEAITGIEFKNWLAFIYCKYHQSKIANSYLRYVVEKTVNYEDFKDNILTMIVSFVHTDPEFRKMYDCRKRLVREFPEEDIAVFLKANEVDPEESIYRYTDNTSYERKAVVKWVAHHGISDAIEYVYPALAAYLKKYTFTCPVLSKELTEYVYAYKFQKVSNKLNTEFVKTVEDYASSYLYAQLPTRDSVIQSIQDKKNAYLYWIDALGVEYLSYIEALAKKKGLSIHIDITRSDLPTITKLNKQFFDNWPGEMKYKEQMLDDIKHKQEGGYLFTNDEDPIHIPAELSVIERAINTAAIELTMRKCRSFIIASDHGASRLAVLKKQEIPYETDTKGEHSGRCCAYFEGCDVPYKVVENNYIVLSDYGRFKKSRAANVEVHGGATLEEVVVPVITLTLKKNVSVQIKVVQPDNIILDRRKGVSLTLYISETSSNNISVVLDDKRYAGSTINGQHFTFDMTDIKRAKDYTVDVYDSENLIGTIKFTVKGKTATVNDDFDSLF</sequence>
<dbReference type="RefSeq" id="WP_074717707.1">
    <property type="nucleotide sequence ID" value="NZ_FNWV01000009.1"/>
</dbReference>
<evidence type="ECO:0000313" key="5">
    <source>
        <dbReference type="Proteomes" id="UP000183190"/>
    </source>
</evidence>
<evidence type="ECO:0008006" key="6">
    <source>
        <dbReference type="Google" id="ProtNLM"/>
    </source>
</evidence>
<dbReference type="Proteomes" id="UP000183190">
    <property type="component" value="Unassembled WGS sequence"/>
</dbReference>
<feature type="domain" description="DUF7862" evidence="1">
    <location>
        <begin position="658"/>
        <end position="740"/>
    </location>
</feature>
<evidence type="ECO:0000259" key="3">
    <source>
        <dbReference type="Pfam" id="PF25264"/>
    </source>
</evidence>
<dbReference type="AlphaFoldDB" id="A0A1H6KQ44"/>
<dbReference type="InterPro" id="IPR057185">
    <property type="entry name" value="DUF7863"/>
</dbReference>